<reference evidence="1" key="1">
    <citation type="journal article" date="2020" name="Stud. Mycol.">
        <title>101 Dothideomycetes genomes: a test case for predicting lifestyles and emergence of pathogens.</title>
        <authorList>
            <person name="Haridas S."/>
            <person name="Albert R."/>
            <person name="Binder M."/>
            <person name="Bloem J."/>
            <person name="Labutti K."/>
            <person name="Salamov A."/>
            <person name="Andreopoulos B."/>
            <person name="Baker S."/>
            <person name="Barry K."/>
            <person name="Bills G."/>
            <person name="Bluhm B."/>
            <person name="Cannon C."/>
            <person name="Castanera R."/>
            <person name="Culley D."/>
            <person name="Daum C."/>
            <person name="Ezra D."/>
            <person name="Gonzalez J."/>
            <person name="Henrissat B."/>
            <person name="Kuo A."/>
            <person name="Liang C."/>
            <person name="Lipzen A."/>
            <person name="Lutzoni F."/>
            <person name="Magnuson J."/>
            <person name="Mondo S."/>
            <person name="Nolan M."/>
            <person name="Ohm R."/>
            <person name="Pangilinan J."/>
            <person name="Park H.-J."/>
            <person name="Ramirez L."/>
            <person name="Alfaro M."/>
            <person name="Sun H."/>
            <person name="Tritt A."/>
            <person name="Yoshinaga Y."/>
            <person name="Zwiers L.-H."/>
            <person name="Turgeon B."/>
            <person name="Goodwin S."/>
            <person name="Spatafora J."/>
            <person name="Crous P."/>
            <person name="Grigoriev I."/>
        </authorList>
    </citation>
    <scope>NUCLEOTIDE SEQUENCE</scope>
    <source>
        <strain evidence="1">CBS 116435</strain>
    </source>
</reference>
<keyword evidence="2" id="KW-1185">Reference proteome</keyword>
<dbReference type="OrthoDB" id="3946696at2759"/>
<comment type="caution">
    <text evidence="1">The sequence shown here is derived from an EMBL/GenBank/DDBJ whole genome shotgun (WGS) entry which is preliminary data.</text>
</comment>
<name>A0A9P4US93_9PEZI</name>
<dbReference type="InterPro" id="IPR038883">
    <property type="entry name" value="AN11006-like"/>
</dbReference>
<sequence>MPMSSMVEQSTLAVSDRIWSSVRVSKSDDGTTTVQRYDWDSNSLLQYRRFRRLLAERKRAKDFPQTPLKGCFEDLPGEIRNKIYEKVMVQEPAYIELSPKTNRVYVANTKSRYHHMKRLKRDIGPALRLMRVNKKIGGEAASVYYGSNEFRFTSVKGWYVLDTFLREIGPGNVARLRHIAAHVPWQGEVNDCPKDTLPESNAQIDHIQELISTMGMHPRKFRKSFCLSACIGRTARILEAVGALQSFRLILPDTFSIFFPLKMGVPINVAMFPRGVEITLVSLQGSFKLPPGHADQINYDAHALRLLQHQREDGVVDFARERGLKIVCMAYDNMGYYPSTDPEDCIFEDWNSS</sequence>
<gene>
    <name evidence="1" type="ORF">K431DRAFT_343688</name>
</gene>
<evidence type="ECO:0000313" key="1">
    <source>
        <dbReference type="EMBL" id="KAF2724769.1"/>
    </source>
</evidence>
<evidence type="ECO:0000313" key="2">
    <source>
        <dbReference type="Proteomes" id="UP000799441"/>
    </source>
</evidence>
<dbReference type="EMBL" id="MU003770">
    <property type="protein sequence ID" value="KAF2724769.1"/>
    <property type="molecule type" value="Genomic_DNA"/>
</dbReference>
<dbReference type="PANTHER" id="PTHR42085:SF2">
    <property type="entry name" value="F-BOX DOMAIN-CONTAINING PROTEIN"/>
    <property type="match status" value="1"/>
</dbReference>
<dbReference type="AlphaFoldDB" id="A0A9P4US93"/>
<dbReference type="Proteomes" id="UP000799441">
    <property type="component" value="Unassembled WGS sequence"/>
</dbReference>
<organism evidence="1 2">
    <name type="scientific">Polychaeton citri CBS 116435</name>
    <dbReference type="NCBI Taxonomy" id="1314669"/>
    <lineage>
        <taxon>Eukaryota</taxon>
        <taxon>Fungi</taxon>
        <taxon>Dikarya</taxon>
        <taxon>Ascomycota</taxon>
        <taxon>Pezizomycotina</taxon>
        <taxon>Dothideomycetes</taxon>
        <taxon>Dothideomycetidae</taxon>
        <taxon>Capnodiales</taxon>
        <taxon>Capnodiaceae</taxon>
        <taxon>Polychaeton</taxon>
    </lineage>
</organism>
<proteinExistence type="predicted"/>
<evidence type="ECO:0008006" key="3">
    <source>
        <dbReference type="Google" id="ProtNLM"/>
    </source>
</evidence>
<accession>A0A9P4US93</accession>
<dbReference type="PANTHER" id="PTHR42085">
    <property type="entry name" value="F-BOX DOMAIN-CONTAINING PROTEIN"/>
    <property type="match status" value="1"/>
</dbReference>
<protein>
    <recommendedName>
        <fullName evidence="3">F-box domain-containing protein</fullName>
    </recommendedName>
</protein>